<organism evidence="2 3">
    <name type="scientific">Lagenidium giganteum</name>
    <dbReference type="NCBI Taxonomy" id="4803"/>
    <lineage>
        <taxon>Eukaryota</taxon>
        <taxon>Sar</taxon>
        <taxon>Stramenopiles</taxon>
        <taxon>Oomycota</taxon>
        <taxon>Peronosporomycetes</taxon>
        <taxon>Pythiales</taxon>
        <taxon>Pythiaceae</taxon>
    </lineage>
</organism>
<evidence type="ECO:0000313" key="3">
    <source>
        <dbReference type="Proteomes" id="UP001146120"/>
    </source>
</evidence>
<protein>
    <submittedName>
        <fullName evidence="2">Uncharacterized protein</fullName>
    </submittedName>
</protein>
<dbReference type="Proteomes" id="UP001146120">
    <property type="component" value="Unassembled WGS sequence"/>
</dbReference>
<evidence type="ECO:0000256" key="1">
    <source>
        <dbReference type="SAM" id="MobiDB-lite"/>
    </source>
</evidence>
<gene>
    <name evidence="2" type="ORF">N0F65_005431</name>
</gene>
<reference evidence="2" key="1">
    <citation type="submission" date="2022-11" db="EMBL/GenBank/DDBJ databases">
        <authorList>
            <person name="Morgan W.R."/>
            <person name="Tartar A."/>
        </authorList>
    </citation>
    <scope>NUCLEOTIDE SEQUENCE</scope>
    <source>
        <strain evidence="2">ARSEF 373</strain>
    </source>
</reference>
<accession>A0AAV2Z1S9</accession>
<name>A0AAV2Z1S9_9STRA</name>
<feature type="region of interest" description="Disordered" evidence="1">
    <location>
        <begin position="75"/>
        <end position="111"/>
    </location>
</feature>
<comment type="caution">
    <text evidence="2">The sequence shown here is derived from an EMBL/GenBank/DDBJ whole genome shotgun (WGS) entry which is preliminary data.</text>
</comment>
<sequence length="140" mass="15308">MRMIKLKRGGGGQGTCGITSNAAYPELASDVDSQLPPSFLPIEQLVSEMAKKHPDAQLLTDSPFTLIRQSTCNGCTEQRPVWPTTTRSEDHNPVQVPRACRSSSSSSSKPSSPAQLYFFAMVHADDGRTHADTIRIRSFD</sequence>
<feature type="compositionally biased region" description="Low complexity" evidence="1">
    <location>
        <begin position="102"/>
        <end position="111"/>
    </location>
</feature>
<dbReference type="AlphaFoldDB" id="A0AAV2Z1S9"/>
<proteinExistence type="predicted"/>
<evidence type="ECO:0000313" key="2">
    <source>
        <dbReference type="EMBL" id="DAZ99559.1"/>
    </source>
</evidence>
<reference evidence="2" key="2">
    <citation type="journal article" date="2023" name="Microbiol Resour">
        <title>Decontamination and Annotation of the Draft Genome Sequence of the Oomycete Lagenidium giganteum ARSEF 373.</title>
        <authorList>
            <person name="Morgan W.R."/>
            <person name="Tartar A."/>
        </authorList>
    </citation>
    <scope>NUCLEOTIDE SEQUENCE</scope>
    <source>
        <strain evidence="2">ARSEF 373</strain>
    </source>
</reference>
<keyword evidence="3" id="KW-1185">Reference proteome</keyword>
<dbReference type="EMBL" id="DAKRPA010000081">
    <property type="protein sequence ID" value="DAZ99559.1"/>
    <property type="molecule type" value="Genomic_DNA"/>
</dbReference>